<evidence type="ECO:0000256" key="13">
    <source>
        <dbReference type="ARBA" id="ARBA00022958"/>
    </source>
</evidence>
<evidence type="ECO:0000256" key="3">
    <source>
        <dbReference type="ARBA" id="ARBA00001972"/>
    </source>
</evidence>
<evidence type="ECO:0000256" key="5">
    <source>
        <dbReference type="ARBA" id="ARBA00005225"/>
    </source>
</evidence>
<dbReference type="EC" id="2.7.1.33" evidence="7"/>
<comment type="subunit">
    <text evidence="6">Homodimer.</text>
</comment>
<evidence type="ECO:0000256" key="9">
    <source>
        <dbReference type="ARBA" id="ARBA00022679"/>
    </source>
</evidence>
<name>A0A0K0XZS7_9GAMM</name>
<keyword evidence="12" id="KW-0067">ATP-binding</keyword>
<reference evidence="17 18" key="1">
    <citation type="submission" date="2015-07" db="EMBL/GenBank/DDBJ databases">
        <authorList>
            <person name="Noorani M."/>
        </authorList>
    </citation>
    <scope>NUCLEOTIDE SEQUENCE [LARGE SCALE GENOMIC DNA]</scope>
    <source>
        <strain evidence="17 18">KCTC 42284</strain>
    </source>
</reference>
<evidence type="ECO:0000313" key="18">
    <source>
        <dbReference type="Proteomes" id="UP000066624"/>
    </source>
</evidence>
<dbReference type="RefSeq" id="WP_049726681.1">
    <property type="nucleotide sequence ID" value="NZ_CP012154.1"/>
</dbReference>
<evidence type="ECO:0000256" key="4">
    <source>
        <dbReference type="ARBA" id="ARBA00004496"/>
    </source>
</evidence>
<protein>
    <recommendedName>
        <fullName evidence="16">Type III pantothenate kinase</fullName>
        <ecNumber evidence="7">2.7.1.33</ecNumber>
    </recommendedName>
</protein>
<comment type="similarity">
    <text evidence="15">Belongs to the type III pantothenate kinase family.</text>
</comment>
<keyword evidence="11" id="KW-0418">Kinase</keyword>
<dbReference type="CDD" id="cd24015">
    <property type="entry name" value="ASKHA_NBD_PanK-III"/>
    <property type="match status" value="1"/>
</dbReference>
<keyword evidence="14" id="KW-0173">Coenzyme A biosynthesis</keyword>
<dbReference type="Proteomes" id="UP000066624">
    <property type="component" value="Chromosome"/>
</dbReference>
<evidence type="ECO:0000313" key="17">
    <source>
        <dbReference type="EMBL" id="AKS43175.1"/>
    </source>
</evidence>
<keyword evidence="9" id="KW-0808">Transferase</keyword>
<comment type="cofactor">
    <cofactor evidence="3">
        <name>NH4(+)</name>
        <dbReference type="ChEBI" id="CHEBI:28938"/>
    </cofactor>
</comment>
<dbReference type="Gene3D" id="3.30.420.40">
    <property type="match status" value="2"/>
</dbReference>
<keyword evidence="8" id="KW-0963">Cytoplasm</keyword>
<evidence type="ECO:0000256" key="11">
    <source>
        <dbReference type="ARBA" id="ARBA00022777"/>
    </source>
</evidence>
<comment type="pathway">
    <text evidence="5">Cofactor biosynthesis; coenzyme A biosynthesis; CoA from (R)-pantothenate: step 1/5.</text>
</comment>
<dbReference type="PANTHER" id="PTHR34265">
    <property type="entry name" value="TYPE III PANTOTHENATE KINASE"/>
    <property type="match status" value="1"/>
</dbReference>
<comment type="cofactor">
    <cofactor evidence="2">
        <name>K(+)</name>
        <dbReference type="ChEBI" id="CHEBI:29103"/>
    </cofactor>
</comment>
<dbReference type="OrthoDB" id="9781305at2"/>
<evidence type="ECO:0000256" key="12">
    <source>
        <dbReference type="ARBA" id="ARBA00022840"/>
    </source>
</evidence>
<dbReference type="STRING" id="1579979.WM2015_2818"/>
<keyword evidence="10" id="KW-0547">Nucleotide-binding</keyword>
<dbReference type="PATRIC" id="fig|1579979.3.peg.2881"/>
<dbReference type="GO" id="GO:0004594">
    <property type="term" value="F:pantothenate kinase activity"/>
    <property type="evidence" value="ECO:0007669"/>
    <property type="project" value="UniProtKB-EC"/>
</dbReference>
<dbReference type="GO" id="GO:0005737">
    <property type="term" value="C:cytoplasm"/>
    <property type="evidence" value="ECO:0007669"/>
    <property type="project" value="UniProtKB-SubCell"/>
</dbReference>
<evidence type="ECO:0000256" key="14">
    <source>
        <dbReference type="ARBA" id="ARBA00022993"/>
    </source>
</evidence>
<evidence type="ECO:0000256" key="10">
    <source>
        <dbReference type="ARBA" id="ARBA00022741"/>
    </source>
</evidence>
<gene>
    <name evidence="17" type="ORF">WM2015_2818</name>
</gene>
<evidence type="ECO:0000256" key="2">
    <source>
        <dbReference type="ARBA" id="ARBA00001958"/>
    </source>
</evidence>
<dbReference type="NCBIfam" id="TIGR00671">
    <property type="entry name" value="baf"/>
    <property type="match status" value="1"/>
</dbReference>
<dbReference type="InterPro" id="IPR004619">
    <property type="entry name" value="Type_III_PanK"/>
</dbReference>
<keyword evidence="13" id="KW-0630">Potassium</keyword>
<dbReference type="KEGG" id="wma:WM2015_2818"/>
<evidence type="ECO:0000256" key="16">
    <source>
        <dbReference type="ARBA" id="ARBA00040883"/>
    </source>
</evidence>
<accession>A0A0K0XZS7</accession>
<evidence type="ECO:0000256" key="1">
    <source>
        <dbReference type="ARBA" id="ARBA00001206"/>
    </source>
</evidence>
<dbReference type="AlphaFoldDB" id="A0A0K0XZS7"/>
<proteinExistence type="inferred from homology"/>
<dbReference type="Pfam" id="PF03309">
    <property type="entry name" value="Pan_kinase"/>
    <property type="match status" value="1"/>
</dbReference>
<dbReference type="UniPathway" id="UPA00241">
    <property type="reaction ID" value="UER00352"/>
</dbReference>
<dbReference type="InterPro" id="IPR043129">
    <property type="entry name" value="ATPase_NBD"/>
</dbReference>
<organism evidence="17 18">
    <name type="scientific">Wenzhouxiangella marina</name>
    <dbReference type="NCBI Taxonomy" id="1579979"/>
    <lineage>
        <taxon>Bacteria</taxon>
        <taxon>Pseudomonadati</taxon>
        <taxon>Pseudomonadota</taxon>
        <taxon>Gammaproteobacteria</taxon>
        <taxon>Chromatiales</taxon>
        <taxon>Wenzhouxiangellaceae</taxon>
        <taxon>Wenzhouxiangella</taxon>
    </lineage>
</organism>
<evidence type="ECO:0000256" key="15">
    <source>
        <dbReference type="ARBA" id="ARBA00038036"/>
    </source>
</evidence>
<sequence length="243" mass="25652">MTDVFIDLGHSRAKWAFGQGGRLNEGGSGACPAVDLAPLRAALTEARPARAWYSPQGDPDRVAALEHELSALGLSCRPVTTGSIALPVAPAYPQLGTDRWLALQWPWQQSRAPFCLIDCGTAVTIDAVDARGRHLGGWIMAGLPALRHGLGGLARRLPDAAMEPEAAEAPATDSQRAIGGGLSLQMAGGIERAVEGLRARLGQDIELWLTGGDAEWIRPLLHEATRSDPHLVLRGLALAGSES</sequence>
<dbReference type="GO" id="GO:0015937">
    <property type="term" value="P:coenzyme A biosynthetic process"/>
    <property type="evidence" value="ECO:0007669"/>
    <property type="project" value="UniProtKB-UniPathway"/>
</dbReference>
<dbReference type="GO" id="GO:0005524">
    <property type="term" value="F:ATP binding"/>
    <property type="evidence" value="ECO:0007669"/>
    <property type="project" value="UniProtKB-KW"/>
</dbReference>
<comment type="subcellular location">
    <subcellularLocation>
        <location evidence="4">Cytoplasm</location>
    </subcellularLocation>
</comment>
<dbReference type="SUPFAM" id="SSF53067">
    <property type="entry name" value="Actin-like ATPase domain"/>
    <property type="match status" value="2"/>
</dbReference>
<dbReference type="PANTHER" id="PTHR34265:SF1">
    <property type="entry name" value="TYPE III PANTOTHENATE KINASE"/>
    <property type="match status" value="1"/>
</dbReference>
<evidence type="ECO:0000256" key="8">
    <source>
        <dbReference type="ARBA" id="ARBA00022490"/>
    </source>
</evidence>
<evidence type="ECO:0000256" key="6">
    <source>
        <dbReference type="ARBA" id="ARBA00011738"/>
    </source>
</evidence>
<comment type="catalytic activity">
    <reaction evidence="1">
        <text>(R)-pantothenate + ATP = (R)-4'-phosphopantothenate + ADP + H(+)</text>
        <dbReference type="Rhea" id="RHEA:16373"/>
        <dbReference type="ChEBI" id="CHEBI:10986"/>
        <dbReference type="ChEBI" id="CHEBI:15378"/>
        <dbReference type="ChEBI" id="CHEBI:29032"/>
        <dbReference type="ChEBI" id="CHEBI:30616"/>
        <dbReference type="ChEBI" id="CHEBI:456216"/>
        <dbReference type="EC" id="2.7.1.33"/>
    </reaction>
</comment>
<dbReference type="EMBL" id="CP012154">
    <property type="protein sequence ID" value="AKS43175.1"/>
    <property type="molecule type" value="Genomic_DNA"/>
</dbReference>
<evidence type="ECO:0000256" key="7">
    <source>
        <dbReference type="ARBA" id="ARBA00012102"/>
    </source>
</evidence>
<keyword evidence="18" id="KW-1185">Reference proteome</keyword>